<dbReference type="InterPro" id="IPR002840">
    <property type="entry name" value="PMDh-S-like_dom"/>
</dbReference>
<gene>
    <name evidence="3" type="ORF">SAMN05428998_11356</name>
</gene>
<dbReference type="PANTHER" id="PTHR36577:SF3">
    <property type="entry name" value="DUF521 DOMAIN PROTEIN (AFU_ORTHOLOGUE AFUA_6G00490)"/>
    <property type="match status" value="1"/>
</dbReference>
<evidence type="ECO:0000256" key="1">
    <source>
        <dbReference type="ARBA" id="ARBA00023239"/>
    </source>
</evidence>
<dbReference type="RefSeq" id="WP_085123735.1">
    <property type="nucleotide sequence ID" value="NZ_FWZX01000013.1"/>
</dbReference>
<evidence type="ECO:0000313" key="3">
    <source>
        <dbReference type="EMBL" id="SMF38664.1"/>
    </source>
</evidence>
<name>A0A1Y6C0Z2_9PROT</name>
<dbReference type="AlphaFoldDB" id="A0A1Y6C0Z2"/>
<proteinExistence type="predicted"/>
<dbReference type="SUPFAM" id="SSF52016">
    <property type="entry name" value="LeuD/IlvD-like"/>
    <property type="match status" value="1"/>
</dbReference>
<dbReference type="EMBL" id="FWZX01000013">
    <property type="protein sequence ID" value="SMF38664.1"/>
    <property type="molecule type" value="Genomic_DNA"/>
</dbReference>
<keyword evidence="1" id="KW-0456">Lyase</keyword>
<accession>A0A1Y6C0Z2</accession>
<dbReference type="Proteomes" id="UP000192917">
    <property type="component" value="Unassembled WGS sequence"/>
</dbReference>
<sequence>MIALPERTLDGESLLPGSAAGRLLVLTAPLSFWGGVEPKTGRIVMASHPQRDQEIAGRLLALPGTIGSSSSSSVMLELLREGAAPAGLLLAGVDAILLLGIAVARELGYRPIPALRLDPAALRALPDGAEARIEEGRLVVG</sequence>
<protein>
    <submittedName>
        <fullName evidence="3">Predicted aconitase subunit 2</fullName>
    </submittedName>
</protein>
<keyword evidence="4" id="KW-1185">Reference proteome</keyword>
<dbReference type="GO" id="GO:0016829">
    <property type="term" value="F:lyase activity"/>
    <property type="evidence" value="ECO:0007669"/>
    <property type="project" value="UniProtKB-KW"/>
</dbReference>
<reference evidence="3 4" key="1">
    <citation type="submission" date="2017-04" db="EMBL/GenBank/DDBJ databases">
        <authorList>
            <person name="Afonso C.L."/>
            <person name="Miller P.J."/>
            <person name="Scott M.A."/>
            <person name="Spackman E."/>
            <person name="Goraichik I."/>
            <person name="Dimitrov K.M."/>
            <person name="Suarez D.L."/>
            <person name="Swayne D.E."/>
        </authorList>
    </citation>
    <scope>NUCLEOTIDE SEQUENCE [LARGE SCALE GENOMIC DNA]</scope>
    <source>
        <strain evidence="3 4">USBA 355</strain>
    </source>
</reference>
<evidence type="ECO:0000313" key="4">
    <source>
        <dbReference type="Proteomes" id="UP000192917"/>
    </source>
</evidence>
<dbReference type="Gene3D" id="3.50.30.10">
    <property type="entry name" value="Phosphohistidine domain"/>
    <property type="match status" value="1"/>
</dbReference>
<dbReference type="STRING" id="560819.SAMN05428998_11356"/>
<evidence type="ECO:0000259" key="2">
    <source>
        <dbReference type="Pfam" id="PF01989"/>
    </source>
</evidence>
<feature type="domain" description="Phosphomevalonate dehydratase small subunit-like" evidence="2">
    <location>
        <begin position="30"/>
        <end position="104"/>
    </location>
</feature>
<organism evidence="3 4">
    <name type="scientific">Tistlia consotensis USBA 355</name>
    <dbReference type="NCBI Taxonomy" id="560819"/>
    <lineage>
        <taxon>Bacteria</taxon>
        <taxon>Pseudomonadati</taxon>
        <taxon>Pseudomonadota</taxon>
        <taxon>Alphaproteobacteria</taxon>
        <taxon>Rhodospirillales</taxon>
        <taxon>Rhodovibrionaceae</taxon>
        <taxon>Tistlia</taxon>
    </lineage>
</organism>
<dbReference type="PANTHER" id="PTHR36577">
    <property type="entry name" value="DUF521 DOMAIN PROTEIN (AFU_ORTHOLOGUE AFUA_6G00490)"/>
    <property type="match status" value="1"/>
</dbReference>
<dbReference type="Pfam" id="PF01989">
    <property type="entry name" value="AcnX_swivel_put"/>
    <property type="match status" value="1"/>
</dbReference>